<reference evidence="8" key="4">
    <citation type="submission" date="2025-08" db="UniProtKB">
        <authorList>
            <consortium name="RefSeq"/>
        </authorList>
    </citation>
    <scope>IDENTIFICATION</scope>
    <source>
        <strain evidence="8">Tuebingen</strain>
    </source>
</reference>
<dbReference type="OrthoDB" id="10070467at2759"/>
<feature type="coiled-coil region" evidence="4">
    <location>
        <begin position="26"/>
        <end position="60"/>
    </location>
</feature>
<feature type="domain" description="C1q" evidence="6">
    <location>
        <begin position="92"/>
        <end position="232"/>
    </location>
</feature>
<dbReference type="AlphaFoldDB" id="A0A8M2BIR9"/>
<keyword evidence="3 5" id="KW-0732">Signal</keyword>
<dbReference type="InterPro" id="IPR008983">
    <property type="entry name" value="Tumour_necrosis_fac-like_dom"/>
</dbReference>
<feature type="chain" id="PRO_5043058347" evidence="5 8">
    <location>
        <begin position="17"/>
        <end position="232"/>
    </location>
</feature>
<reference evidence="8" key="1">
    <citation type="journal article" date="2012" name="Dev. Comp. Immunol.">
        <title>Differential expression and intrachromosomal evolution of the sghC1q genes in zebrafish (Danio rerio).</title>
        <authorList>
            <person name="Carland T.M."/>
            <person name="Locke J.B."/>
            <person name="Nizet V."/>
            <person name="Gerwick L."/>
        </authorList>
    </citation>
    <scope>NUCLEOTIDE SEQUENCE</scope>
    <source>
        <strain evidence="8">Tuebingen</strain>
    </source>
</reference>
<dbReference type="PANTHER" id="PTHR22923">
    <property type="entry name" value="CEREBELLIN-RELATED"/>
    <property type="match status" value="1"/>
</dbReference>
<evidence type="ECO:0000256" key="1">
    <source>
        <dbReference type="ARBA" id="ARBA00004613"/>
    </source>
</evidence>
<keyword evidence="2" id="KW-0964">Secreted</keyword>
<dbReference type="CTD" id="100007164"/>
<dbReference type="Gene3D" id="2.60.120.40">
    <property type="match status" value="1"/>
</dbReference>
<dbReference type="PRINTS" id="PR00007">
    <property type="entry name" value="COMPLEMNTC1Q"/>
</dbReference>
<evidence type="ECO:0000313" key="8">
    <source>
        <dbReference type="RefSeq" id="NP_001348169.1"/>
    </source>
</evidence>
<sequence precursor="true">MLITTVIMLNIWATAADDLLSPNINIIEQLGKIQIMETRMESMEKEIERLKAKNPDCRCQKDTGVYEHDIMTSQQKVYAAEDNVEELRSKNEERVKVAFSASLLSSHNIKYIGPYAEDTMIVYGKIFTNIGNAYNTTTGIFSAPVKGVYFFNLVLFTHDALSAGVKLLKNDDHVVGVTDNPPTEDKEDTASNSVSLLLEEGDQISVKLIAHRRIYTDGFRRNTFSGHLLFTM</sequence>
<dbReference type="FunCoup" id="A0A8M2BIR9">
    <property type="interactions" value="7"/>
</dbReference>
<dbReference type="Pfam" id="PF00386">
    <property type="entry name" value="C1q"/>
    <property type="match status" value="1"/>
</dbReference>
<dbReference type="KEGG" id="dre:100007164"/>
<dbReference type="ZFIN" id="ZDB-GENE-040724-5">
    <property type="gene designation" value="cbln14"/>
</dbReference>
<organism evidence="7 8">
    <name type="scientific">Danio rerio</name>
    <name type="common">Zebrafish</name>
    <name type="synonym">Brachydanio rerio</name>
    <dbReference type="NCBI Taxonomy" id="7955"/>
    <lineage>
        <taxon>Eukaryota</taxon>
        <taxon>Metazoa</taxon>
        <taxon>Chordata</taxon>
        <taxon>Craniata</taxon>
        <taxon>Vertebrata</taxon>
        <taxon>Euteleostomi</taxon>
        <taxon>Actinopterygii</taxon>
        <taxon>Neopterygii</taxon>
        <taxon>Teleostei</taxon>
        <taxon>Ostariophysi</taxon>
        <taxon>Cypriniformes</taxon>
        <taxon>Danionidae</taxon>
        <taxon>Danioninae</taxon>
        <taxon>Danio</taxon>
    </lineage>
</organism>
<dbReference type="InterPro" id="IPR050822">
    <property type="entry name" value="Cerebellin_Synaptic_Org"/>
</dbReference>
<evidence type="ECO:0000256" key="2">
    <source>
        <dbReference type="ARBA" id="ARBA00022525"/>
    </source>
</evidence>
<dbReference type="InterPro" id="IPR001073">
    <property type="entry name" value="C1q_dom"/>
</dbReference>
<dbReference type="RefSeq" id="NP_001348169.1">
    <property type="nucleotide sequence ID" value="NM_001361240.1"/>
</dbReference>
<comment type="subcellular location">
    <subcellularLocation>
        <location evidence="1">Secreted</location>
    </subcellularLocation>
</comment>
<accession>A0A8M2BIR9</accession>
<evidence type="ECO:0000313" key="9">
    <source>
        <dbReference type="ZFIN" id="ZDB-GENE-040724-5"/>
    </source>
</evidence>
<reference evidence="8" key="3">
    <citation type="journal article" date="2017" name="Biol. Open">
        <title>Re-evaluating the functional landscape of the cardiovascular system during development.</title>
        <authorList>
            <person name="Takada N."/>
            <person name="Omae M."/>
            <person name="Sagawa F."/>
            <person name="Chi N.C."/>
            <person name="Endo S."/>
            <person name="Kozawa S."/>
            <person name="Sato T.N."/>
        </authorList>
    </citation>
    <scope>NUCLEOTIDE SEQUENCE</scope>
    <source>
        <strain evidence="8">Tuebingen</strain>
    </source>
</reference>
<evidence type="ECO:0000256" key="4">
    <source>
        <dbReference type="SAM" id="Coils"/>
    </source>
</evidence>
<gene>
    <name evidence="8 9" type="primary">cbln14</name>
    <name evidence="8" type="synonym">si:rp71-1g18.10</name>
</gene>
<dbReference type="PROSITE" id="PS50871">
    <property type="entry name" value="C1Q"/>
    <property type="match status" value="1"/>
</dbReference>
<dbReference type="Proteomes" id="UP000000437">
    <property type="component" value="Chromosome 2"/>
</dbReference>
<evidence type="ECO:0000256" key="3">
    <source>
        <dbReference type="ARBA" id="ARBA00022729"/>
    </source>
</evidence>
<dbReference type="PANTHER" id="PTHR22923:SF102">
    <property type="entry name" value="CEREBELLIN 13-RELATED"/>
    <property type="match status" value="1"/>
</dbReference>
<keyword evidence="4" id="KW-0175">Coiled coil</keyword>
<name>A0A8M2BIR9_DANRE</name>
<protein>
    <submittedName>
        <fullName evidence="8">Cerebellin 14 precursor</fullName>
    </submittedName>
</protein>
<evidence type="ECO:0000313" key="7">
    <source>
        <dbReference type="Proteomes" id="UP000000437"/>
    </source>
</evidence>
<dbReference type="AGR" id="ZFIN:ZDB-GENE-040724-5"/>
<feature type="signal peptide" evidence="5 8">
    <location>
        <begin position="1"/>
        <end position="16"/>
    </location>
</feature>
<dbReference type="SUPFAM" id="SSF49842">
    <property type="entry name" value="TNF-like"/>
    <property type="match status" value="1"/>
</dbReference>
<proteinExistence type="predicted"/>
<reference evidence="8" key="2">
    <citation type="journal article" date="2015" name="Nat. Commun.">
        <title>RFX transcription factors are essential for hearing in mice.</title>
        <authorList>
            <person name="Elkon R."/>
            <person name="Milon B."/>
            <person name="Morrison L."/>
            <person name="Shah M."/>
            <person name="Vijayakumar S."/>
            <person name="Racherla M."/>
            <person name="Leitch C.C."/>
            <person name="Silipino L."/>
            <person name="Hadi S."/>
            <person name="Weiss-Gayet M."/>
            <person name="Barras E."/>
            <person name="Schmid C.D."/>
            <person name="Ait-Lounis A."/>
            <person name="Barnes A."/>
            <person name="Song Y."/>
            <person name="Eisenman D.J."/>
            <person name="Eliyahu E."/>
            <person name="Frolenkov G.I."/>
            <person name="Strome S.E."/>
            <person name="Durand B."/>
            <person name="Zaghloul N.A."/>
            <person name="Jones S.M."/>
            <person name="Reith W."/>
            <person name="Hertzano R."/>
        </authorList>
    </citation>
    <scope>NUCLEOTIDE SEQUENCE</scope>
    <source>
        <strain evidence="8">Tuebingen</strain>
    </source>
</reference>
<dbReference type="GeneID" id="100007164"/>
<dbReference type="GO" id="GO:0005576">
    <property type="term" value="C:extracellular region"/>
    <property type="evidence" value="ECO:0007669"/>
    <property type="project" value="UniProtKB-SubCell"/>
</dbReference>
<keyword evidence="7" id="KW-1185">Reference proteome</keyword>
<dbReference type="SMART" id="SM00110">
    <property type="entry name" value="C1Q"/>
    <property type="match status" value="1"/>
</dbReference>
<evidence type="ECO:0000259" key="6">
    <source>
        <dbReference type="PROSITE" id="PS50871"/>
    </source>
</evidence>
<evidence type="ECO:0000256" key="5">
    <source>
        <dbReference type="SAM" id="SignalP"/>
    </source>
</evidence>